<dbReference type="AlphaFoldDB" id="Q09JJ0"/>
<reference evidence="1" key="1">
    <citation type="journal article" date="2008" name="Insect Biochem. Mol. Biol.">
        <title>Comparative sialomics between hard and soft ticks: implications for the evolution of blood-feeding behavior.</title>
        <authorList>
            <person name="Mans B.J."/>
            <person name="Andersen J.F."/>
            <person name="Francischetti I.M."/>
            <person name="Valenzuela J.G."/>
            <person name="Schwan T.G."/>
            <person name="Pham V.M."/>
            <person name="Garfield M.K."/>
            <person name="Hammer C.H."/>
            <person name="Ribeiro J.M."/>
        </authorList>
    </citation>
    <scope>NUCLEOTIDE SEQUENCE</scope>
    <source>
        <strain evidence="1">AM-462</strain>
        <tissue evidence="1">Adult salivary gland</tissue>
    </source>
</reference>
<proteinExistence type="evidence at transcript level"/>
<dbReference type="EMBL" id="DQ886856">
    <property type="protein sequence ID" value="ABI52773.1"/>
    <property type="molecule type" value="mRNA"/>
</dbReference>
<sequence length="127" mass="14464">MAWPGGRFIACRYFCNPQAIWTCYAKEARGSKCLDFTRSYKGKCYNGNCVTIPEYEEKKKNGLCVPGRVCDPANDFNYISYYGSFGCHYHCFLYPFRHVPRPDGHECLIPRTAENGTCDGSGNCIRD</sequence>
<organism evidence="1">
    <name type="scientific">Argas monolakensis</name>
    <name type="common">Mono lake bird tick</name>
    <dbReference type="NCBI Taxonomy" id="34602"/>
    <lineage>
        <taxon>Eukaryota</taxon>
        <taxon>Metazoa</taxon>
        <taxon>Ecdysozoa</taxon>
        <taxon>Arthropoda</taxon>
        <taxon>Chelicerata</taxon>
        <taxon>Arachnida</taxon>
        <taxon>Acari</taxon>
        <taxon>Parasitiformes</taxon>
        <taxon>Ixodida</taxon>
        <taxon>Ixodoidea</taxon>
        <taxon>Argasidae</taxon>
        <taxon>Argasinae</taxon>
        <taxon>Argas</taxon>
    </lineage>
</organism>
<protein>
    <submittedName>
        <fullName evidence="1">7DB family</fullName>
    </submittedName>
</protein>
<evidence type="ECO:0000313" key="1">
    <source>
        <dbReference type="EMBL" id="ABI52773.1"/>
    </source>
</evidence>
<accession>Q09JJ0</accession>
<name>Q09JJ0_ARGMO</name>